<dbReference type="Proteomes" id="UP001268542">
    <property type="component" value="Unassembled WGS sequence"/>
</dbReference>
<dbReference type="Gene3D" id="2.60.200.20">
    <property type="match status" value="1"/>
</dbReference>
<dbReference type="InterPro" id="IPR008984">
    <property type="entry name" value="SMAD_FHA_dom_sf"/>
</dbReference>
<sequence>MSELDSTDPSGPSLGDERRARALAATPVSVSWLPGEHFGVAWTGGVAVLDRGAGAEAVGRLWHQLEGDLELDAFVDVLLQATGRRTVELPGFAAALHVPGADRGVLLAARGSFVASARGAVDRSVTGGGVATWSERTAEDVEWIAVRSAAPAAPTEPADEEDELLPLLSGVVRARRLQRPRTPQAAGSSATAPAWRMTADRPAAAAPVVHDGATIHSPSTSARPLGLVPAPGAPSTPGPRPWRGPGTPVLGELCSNSHPNRPGSDSCRYCAAPVAGPPRPVARPSLGRLTTSSGQDVDIEAAVVVGRAPRARAGREEEAVLVTIPEPHVSATHLEIRPDGWDVTAADLDSTNGTFLCRRGEQPVRLTSVPARLASGDVLDLGHGAQVRVGELP</sequence>
<feature type="domain" description="FHA" evidence="3">
    <location>
        <begin position="311"/>
        <end position="356"/>
    </location>
</feature>
<accession>A0ABU3PZ45</accession>
<evidence type="ECO:0000256" key="2">
    <source>
        <dbReference type="SAM" id="MobiDB-lite"/>
    </source>
</evidence>
<feature type="region of interest" description="Disordered" evidence="2">
    <location>
        <begin position="219"/>
        <end position="246"/>
    </location>
</feature>
<dbReference type="InterPro" id="IPR000253">
    <property type="entry name" value="FHA_dom"/>
</dbReference>
<keyword evidence="5" id="KW-1185">Reference proteome</keyword>
<organism evidence="4 5">
    <name type="scientific">Nocardioides imazamoxiresistens</name>
    <dbReference type="NCBI Taxonomy" id="3231893"/>
    <lineage>
        <taxon>Bacteria</taxon>
        <taxon>Bacillati</taxon>
        <taxon>Actinomycetota</taxon>
        <taxon>Actinomycetes</taxon>
        <taxon>Propionibacteriales</taxon>
        <taxon>Nocardioidaceae</taxon>
        <taxon>Nocardioides</taxon>
    </lineage>
</organism>
<comment type="caution">
    <text evidence="4">The sequence shown here is derived from an EMBL/GenBank/DDBJ whole genome shotgun (WGS) entry which is preliminary data.</text>
</comment>
<gene>
    <name evidence="4" type="ORF">RDV89_15660</name>
</gene>
<evidence type="ECO:0000259" key="3">
    <source>
        <dbReference type="PROSITE" id="PS50006"/>
    </source>
</evidence>
<name>A0ABU3PZ45_9ACTN</name>
<evidence type="ECO:0000256" key="1">
    <source>
        <dbReference type="ARBA" id="ARBA00022553"/>
    </source>
</evidence>
<protein>
    <submittedName>
        <fullName evidence="4">FHA domain-containing protein</fullName>
    </submittedName>
</protein>
<feature type="compositionally biased region" description="Pro residues" evidence="2">
    <location>
        <begin position="231"/>
        <end position="242"/>
    </location>
</feature>
<dbReference type="EMBL" id="JAVYII010000007">
    <property type="protein sequence ID" value="MDT9594521.1"/>
    <property type="molecule type" value="Genomic_DNA"/>
</dbReference>
<dbReference type="RefSeq" id="WP_315734372.1">
    <property type="nucleotide sequence ID" value="NZ_JAVYII010000007.1"/>
</dbReference>
<dbReference type="SUPFAM" id="SSF49879">
    <property type="entry name" value="SMAD/FHA domain"/>
    <property type="match status" value="1"/>
</dbReference>
<dbReference type="PROSITE" id="PS50006">
    <property type="entry name" value="FHA_DOMAIN"/>
    <property type="match status" value="1"/>
</dbReference>
<dbReference type="Pfam" id="PF00498">
    <property type="entry name" value="FHA"/>
    <property type="match status" value="1"/>
</dbReference>
<dbReference type="CDD" id="cd00060">
    <property type="entry name" value="FHA"/>
    <property type="match status" value="1"/>
</dbReference>
<evidence type="ECO:0000313" key="5">
    <source>
        <dbReference type="Proteomes" id="UP001268542"/>
    </source>
</evidence>
<proteinExistence type="predicted"/>
<keyword evidence="1" id="KW-0597">Phosphoprotein</keyword>
<evidence type="ECO:0000313" key="4">
    <source>
        <dbReference type="EMBL" id="MDT9594521.1"/>
    </source>
</evidence>
<reference evidence="4 5" key="1">
    <citation type="submission" date="2023-08" db="EMBL/GenBank/DDBJ databases">
        <title>Nocardioides seae sp. nov., a bacterium isolated from a soil.</title>
        <authorList>
            <person name="Wang X."/>
        </authorList>
    </citation>
    <scope>NUCLEOTIDE SEQUENCE [LARGE SCALE GENOMIC DNA]</scope>
    <source>
        <strain evidence="4 5">YZH12</strain>
    </source>
</reference>